<dbReference type="EMBL" id="GBXM01001723">
    <property type="protein sequence ID" value="JAI06855.1"/>
    <property type="molecule type" value="Transcribed_RNA"/>
</dbReference>
<keyword evidence="1" id="KW-0472">Membrane</keyword>
<reference evidence="2" key="1">
    <citation type="submission" date="2014-11" db="EMBL/GenBank/DDBJ databases">
        <authorList>
            <person name="Amaro Gonzalez C."/>
        </authorList>
    </citation>
    <scope>NUCLEOTIDE SEQUENCE</scope>
</reference>
<reference evidence="2" key="2">
    <citation type="journal article" date="2015" name="Fish Shellfish Immunol.">
        <title>Early steps in the European eel (Anguilla anguilla)-Vibrio vulnificus interaction in the gills: Role of the RtxA13 toxin.</title>
        <authorList>
            <person name="Callol A."/>
            <person name="Pajuelo D."/>
            <person name="Ebbesson L."/>
            <person name="Teles M."/>
            <person name="MacKenzie S."/>
            <person name="Amaro C."/>
        </authorList>
    </citation>
    <scope>NUCLEOTIDE SEQUENCE</scope>
</reference>
<sequence>MTRQSAQVRRKVAVLLPVIFPSMVNWTTLSEIEIFVGE</sequence>
<accession>A0A0E9XW29</accession>
<keyword evidence="1" id="KW-0812">Transmembrane</keyword>
<keyword evidence="1" id="KW-1133">Transmembrane helix</keyword>
<name>A0A0E9XW29_ANGAN</name>
<evidence type="ECO:0000313" key="2">
    <source>
        <dbReference type="EMBL" id="JAI06855.1"/>
    </source>
</evidence>
<feature type="transmembrane region" description="Helical" evidence="1">
    <location>
        <begin position="12"/>
        <end position="29"/>
    </location>
</feature>
<dbReference type="AlphaFoldDB" id="A0A0E9XW29"/>
<organism evidence="2">
    <name type="scientific">Anguilla anguilla</name>
    <name type="common">European freshwater eel</name>
    <name type="synonym">Muraena anguilla</name>
    <dbReference type="NCBI Taxonomy" id="7936"/>
    <lineage>
        <taxon>Eukaryota</taxon>
        <taxon>Metazoa</taxon>
        <taxon>Chordata</taxon>
        <taxon>Craniata</taxon>
        <taxon>Vertebrata</taxon>
        <taxon>Euteleostomi</taxon>
        <taxon>Actinopterygii</taxon>
        <taxon>Neopterygii</taxon>
        <taxon>Teleostei</taxon>
        <taxon>Anguilliformes</taxon>
        <taxon>Anguillidae</taxon>
        <taxon>Anguilla</taxon>
    </lineage>
</organism>
<evidence type="ECO:0000256" key="1">
    <source>
        <dbReference type="SAM" id="Phobius"/>
    </source>
</evidence>
<proteinExistence type="predicted"/>
<protein>
    <submittedName>
        <fullName evidence="2">Uncharacterized protein</fullName>
    </submittedName>
</protein>